<dbReference type="InterPro" id="IPR039967">
    <property type="entry name" value="MJ1020-like"/>
</dbReference>
<evidence type="ECO:0000313" key="2">
    <source>
        <dbReference type="EMBL" id="KXB07400.1"/>
    </source>
</evidence>
<protein>
    <submittedName>
        <fullName evidence="2">Phosphohydrolase</fullName>
    </submittedName>
</protein>
<evidence type="ECO:0000313" key="3">
    <source>
        <dbReference type="Proteomes" id="UP000070504"/>
    </source>
</evidence>
<reference evidence="2 3" key="1">
    <citation type="journal article" date="2016" name="Sci. Rep.">
        <title>Metabolic traits of an uncultured archaeal lineage -MSBL1- from brine pools of the Red Sea.</title>
        <authorList>
            <person name="Mwirichia R."/>
            <person name="Alam I."/>
            <person name="Rashid M."/>
            <person name="Vinu M."/>
            <person name="Ba-Alawi W."/>
            <person name="Anthony Kamau A."/>
            <person name="Kamanda Ngugi D."/>
            <person name="Goker M."/>
            <person name="Klenk H.P."/>
            <person name="Bajic V."/>
            <person name="Stingl U."/>
        </authorList>
    </citation>
    <scope>NUCLEOTIDE SEQUENCE [LARGE SCALE GENOMIC DNA]</scope>
    <source>
        <strain evidence="2">SCGC-AAA382K21</strain>
    </source>
</reference>
<dbReference type="CDD" id="cd00077">
    <property type="entry name" value="HDc"/>
    <property type="match status" value="1"/>
</dbReference>
<dbReference type="SMART" id="SM00471">
    <property type="entry name" value="HDc"/>
    <property type="match status" value="1"/>
</dbReference>
<name>A0A133VLW2_9EURY</name>
<feature type="domain" description="HD/PDEase" evidence="1">
    <location>
        <begin position="43"/>
        <end position="178"/>
    </location>
</feature>
<dbReference type="PANTHER" id="PTHR40517:SF1">
    <property type="entry name" value="METAL-DEPENDENT PHOSPHOHYDROLASE, HD SUPERFAMILY-RELATED"/>
    <property type="match status" value="1"/>
</dbReference>
<dbReference type="Pfam" id="PF01966">
    <property type="entry name" value="HD"/>
    <property type="match status" value="1"/>
</dbReference>
<dbReference type="SUPFAM" id="SSF109604">
    <property type="entry name" value="HD-domain/PDEase-like"/>
    <property type="match status" value="1"/>
</dbReference>
<keyword evidence="2" id="KW-0378">Hydrolase</keyword>
<dbReference type="AlphaFoldDB" id="A0A133VLW2"/>
<sequence>MDLGIPINDNKKLERVSKVISKNKELDGYLKSANVNAMDRLKYSDHGPTHIKIVANAALKILRILVDRDVTPSIVENHGFDLDDAEVEVVLAATLHDIGMAVHRKDHDQMSVFLGQNLLQTILDGIYENEEKAIMISEILGTLFPHDGRGEVLTVEAGILAIADALDMAEGRARIPFEAGQVDIHSVSAMAINKVEINEGKDGEKPVKIKIIMNNSAGVFQVDELLKKKVQASGLQEYFDIVAEIASEEEEKEEVILRRFEF</sequence>
<dbReference type="Gene3D" id="1.10.3210.10">
    <property type="entry name" value="Hypothetical protein af1432"/>
    <property type="match status" value="1"/>
</dbReference>
<dbReference type="InterPro" id="IPR006674">
    <property type="entry name" value="HD_domain"/>
</dbReference>
<dbReference type="InterPro" id="IPR003607">
    <property type="entry name" value="HD/PDEase_dom"/>
</dbReference>
<dbReference type="EMBL" id="LHYH01000004">
    <property type="protein sequence ID" value="KXB07400.1"/>
    <property type="molecule type" value="Genomic_DNA"/>
</dbReference>
<keyword evidence="3" id="KW-1185">Reference proteome</keyword>
<evidence type="ECO:0000259" key="1">
    <source>
        <dbReference type="SMART" id="SM00471"/>
    </source>
</evidence>
<gene>
    <name evidence="2" type="ORF">AKJ54_00280</name>
</gene>
<proteinExistence type="predicted"/>
<comment type="caution">
    <text evidence="2">The sequence shown here is derived from an EMBL/GenBank/DDBJ whole genome shotgun (WGS) entry which is preliminary data.</text>
</comment>
<organism evidence="2 3">
    <name type="scientific">candidate division MSBL1 archaeon SCGC-AAA382K21</name>
    <dbReference type="NCBI Taxonomy" id="1698283"/>
    <lineage>
        <taxon>Archaea</taxon>
        <taxon>Methanobacteriati</taxon>
        <taxon>Methanobacteriota</taxon>
        <taxon>candidate division MSBL1</taxon>
    </lineage>
</organism>
<accession>A0A133VLW2</accession>
<dbReference type="PANTHER" id="PTHR40517">
    <property type="entry name" value="METAL-DEPENDENT PHOSPHOHYDROLASE, HD SUPERFAMILY-RELATED"/>
    <property type="match status" value="1"/>
</dbReference>
<dbReference type="GO" id="GO:0016787">
    <property type="term" value="F:hydrolase activity"/>
    <property type="evidence" value="ECO:0007669"/>
    <property type="project" value="UniProtKB-KW"/>
</dbReference>
<dbReference type="Proteomes" id="UP000070504">
    <property type="component" value="Unassembled WGS sequence"/>
</dbReference>